<evidence type="ECO:0000256" key="4">
    <source>
        <dbReference type="ARBA" id="ARBA00022553"/>
    </source>
</evidence>
<keyword evidence="6 11" id="KW-0812">Transmembrane</keyword>
<feature type="transmembrane region" description="Helical" evidence="11">
    <location>
        <begin position="126"/>
        <end position="144"/>
    </location>
</feature>
<evidence type="ECO:0000256" key="1">
    <source>
        <dbReference type="ARBA" id="ARBA00000085"/>
    </source>
</evidence>
<dbReference type="SMART" id="SM00388">
    <property type="entry name" value="HisKA"/>
    <property type="match status" value="1"/>
</dbReference>
<proteinExistence type="predicted"/>
<comment type="subcellular location">
    <subcellularLocation>
        <location evidence="2">Cell membrane</location>
    </subcellularLocation>
</comment>
<dbReference type="PRINTS" id="PR00344">
    <property type="entry name" value="BCTRLSENSOR"/>
</dbReference>
<keyword evidence="4" id="KW-0597">Phosphoprotein</keyword>
<name>A0ABV3G8E9_MICGL</name>
<evidence type="ECO:0000259" key="13">
    <source>
        <dbReference type="PROSITE" id="PS50885"/>
    </source>
</evidence>
<dbReference type="Proteomes" id="UP001551675">
    <property type="component" value="Unassembled WGS sequence"/>
</dbReference>
<keyword evidence="7 14" id="KW-0418">Kinase</keyword>
<gene>
    <name evidence="14" type="ORF">AB0I59_04690</name>
</gene>
<dbReference type="PROSITE" id="PS50109">
    <property type="entry name" value="HIS_KIN"/>
    <property type="match status" value="1"/>
</dbReference>
<dbReference type="GO" id="GO:0016301">
    <property type="term" value="F:kinase activity"/>
    <property type="evidence" value="ECO:0007669"/>
    <property type="project" value="UniProtKB-KW"/>
</dbReference>
<dbReference type="RefSeq" id="WP_358130050.1">
    <property type="nucleotide sequence ID" value="NZ_JBFALK010000002.1"/>
</dbReference>
<protein>
    <recommendedName>
        <fullName evidence="3">histidine kinase</fullName>
        <ecNumber evidence="3">2.7.13.3</ecNumber>
    </recommendedName>
</protein>
<evidence type="ECO:0000313" key="15">
    <source>
        <dbReference type="Proteomes" id="UP001551675"/>
    </source>
</evidence>
<evidence type="ECO:0000256" key="10">
    <source>
        <dbReference type="ARBA" id="ARBA00023136"/>
    </source>
</evidence>
<dbReference type="InterPro" id="IPR004358">
    <property type="entry name" value="Sig_transdc_His_kin-like_C"/>
</dbReference>
<keyword evidence="5" id="KW-0808">Transferase</keyword>
<reference evidence="14 15" key="1">
    <citation type="submission" date="2024-06" db="EMBL/GenBank/DDBJ databases">
        <title>The Natural Products Discovery Center: Release of the First 8490 Sequenced Strains for Exploring Actinobacteria Biosynthetic Diversity.</title>
        <authorList>
            <person name="Kalkreuter E."/>
            <person name="Kautsar S.A."/>
            <person name="Yang D."/>
            <person name="Bader C.D."/>
            <person name="Teijaro C.N."/>
            <person name="Fluegel L."/>
            <person name="Davis C.M."/>
            <person name="Simpson J.R."/>
            <person name="Lauterbach L."/>
            <person name="Steele A.D."/>
            <person name="Gui C."/>
            <person name="Meng S."/>
            <person name="Li G."/>
            <person name="Viehrig K."/>
            <person name="Ye F."/>
            <person name="Su P."/>
            <person name="Kiefer A.F."/>
            <person name="Nichols A."/>
            <person name="Cepeda A.J."/>
            <person name="Yan W."/>
            <person name="Fan B."/>
            <person name="Jiang Y."/>
            <person name="Adhikari A."/>
            <person name="Zheng C.-J."/>
            <person name="Schuster L."/>
            <person name="Cowan T.M."/>
            <person name="Smanski M.J."/>
            <person name="Chevrette M.G."/>
            <person name="De Carvalho L.P.S."/>
            <person name="Shen B."/>
        </authorList>
    </citation>
    <scope>NUCLEOTIDE SEQUENCE [LARGE SCALE GENOMIC DNA]</scope>
    <source>
        <strain evidence="14 15">NPDC050100</strain>
    </source>
</reference>
<dbReference type="SUPFAM" id="SSF55874">
    <property type="entry name" value="ATPase domain of HSP90 chaperone/DNA topoisomerase II/histidine kinase"/>
    <property type="match status" value="1"/>
</dbReference>
<dbReference type="PROSITE" id="PS50885">
    <property type="entry name" value="HAMP"/>
    <property type="match status" value="1"/>
</dbReference>
<dbReference type="Gene3D" id="3.30.565.10">
    <property type="entry name" value="Histidine kinase-like ATPase, C-terminal domain"/>
    <property type="match status" value="1"/>
</dbReference>
<dbReference type="Pfam" id="PF00512">
    <property type="entry name" value="HisKA"/>
    <property type="match status" value="1"/>
</dbReference>
<feature type="transmembrane region" description="Helical" evidence="11">
    <location>
        <begin position="15"/>
        <end position="36"/>
    </location>
</feature>
<dbReference type="SUPFAM" id="SSF158472">
    <property type="entry name" value="HAMP domain-like"/>
    <property type="match status" value="1"/>
</dbReference>
<dbReference type="EMBL" id="JBFALK010000002">
    <property type="protein sequence ID" value="MEV0967909.1"/>
    <property type="molecule type" value="Genomic_DNA"/>
</dbReference>
<keyword evidence="15" id="KW-1185">Reference proteome</keyword>
<evidence type="ECO:0000256" key="5">
    <source>
        <dbReference type="ARBA" id="ARBA00022679"/>
    </source>
</evidence>
<comment type="caution">
    <text evidence="14">The sequence shown here is derived from an EMBL/GenBank/DDBJ whole genome shotgun (WGS) entry which is preliminary data.</text>
</comment>
<dbReference type="CDD" id="cd06225">
    <property type="entry name" value="HAMP"/>
    <property type="match status" value="1"/>
</dbReference>
<evidence type="ECO:0000256" key="2">
    <source>
        <dbReference type="ARBA" id="ARBA00004236"/>
    </source>
</evidence>
<dbReference type="SMART" id="SM00304">
    <property type="entry name" value="HAMP"/>
    <property type="match status" value="1"/>
</dbReference>
<dbReference type="InterPro" id="IPR036097">
    <property type="entry name" value="HisK_dim/P_sf"/>
</dbReference>
<dbReference type="InterPro" id="IPR003594">
    <property type="entry name" value="HATPase_dom"/>
</dbReference>
<dbReference type="CDD" id="cd00082">
    <property type="entry name" value="HisKA"/>
    <property type="match status" value="1"/>
</dbReference>
<feature type="transmembrane region" description="Helical" evidence="11">
    <location>
        <begin position="150"/>
        <end position="173"/>
    </location>
</feature>
<dbReference type="InterPro" id="IPR003660">
    <property type="entry name" value="HAMP_dom"/>
</dbReference>
<evidence type="ECO:0000256" key="6">
    <source>
        <dbReference type="ARBA" id="ARBA00022692"/>
    </source>
</evidence>
<dbReference type="InterPro" id="IPR050428">
    <property type="entry name" value="TCS_sensor_his_kinase"/>
</dbReference>
<dbReference type="Pfam" id="PF00672">
    <property type="entry name" value="HAMP"/>
    <property type="match status" value="1"/>
</dbReference>
<evidence type="ECO:0000256" key="3">
    <source>
        <dbReference type="ARBA" id="ARBA00012438"/>
    </source>
</evidence>
<evidence type="ECO:0000256" key="9">
    <source>
        <dbReference type="ARBA" id="ARBA00023012"/>
    </source>
</evidence>
<dbReference type="PANTHER" id="PTHR45436:SF5">
    <property type="entry name" value="SENSOR HISTIDINE KINASE TRCS"/>
    <property type="match status" value="1"/>
</dbReference>
<feature type="domain" description="HAMP" evidence="13">
    <location>
        <begin position="180"/>
        <end position="233"/>
    </location>
</feature>
<feature type="domain" description="Histidine kinase" evidence="12">
    <location>
        <begin position="241"/>
        <end position="447"/>
    </location>
</feature>
<dbReference type="PANTHER" id="PTHR45436">
    <property type="entry name" value="SENSOR HISTIDINE KINASE YKOH"/>
    <property type="match status" value="1"/>
</dbReference>
<evidence type="ECO:0000256" key="11">
    <source>
        <dbReference type="SAM" id="Phobius"/>
    </source>
</evidence>
<dbReference type="Pfam" id="PF02518">
    <property type="entry name" value="HATPase_c"/>
    <property type="match status" value="1"/>
</dbReference>
<evidence type="ECO:0000313" key="14">
    <source>
        <dbReference type="EMBL" id="MEV0967909.1"/>
    </source>
</evidence>
<dbReference type="EC" id="2.7.13.3" evidence="3"/>
<dbReference type="SMART" id="SM00387">
    <property type="entry name" value="HATPase_c"/>
    <property type="match status" value="1"/>
</dbReference>
<comment type="catalytic activity">
    <reaction evidence="1">
        <text>ATP + protein L-histidine = ADP + protein N-phospho-L-histidine.</text>
        <dbReference type="EC" id="2.7.13.3"/>
    </reaction>
</comment>
<evidence type="ECO:0000256" key="7">
    <source>
        <dbReference type="ARBA" id="ARBA00022777"/>
    </source>
</evidence>
<evidence type="ECO:0000259" key="12">
    <source>
        <dbReference type="PROSITE" id="PS50109"/>
    </source>
</evidence>
<organism evidence="14 15">
    <name type="scientific">Microtetraspora glauca</name>
    <dbReference type="NCBI Taxonomy" id="1996"/>
    <lineage>
        <taxon>Bacteria</taxon>
        <taxon>Bacillati</taxon>
        <taxon>Actinomycetota</taxon>
        <taxon>Actinomycetes</taxon>
        <taxon>Streptosporangiales</taxon>
        <taxon>Streptosporangiaceae</taxon>
        <taxon>Microtetraspora</taxon>
    </lineage>
</organism>
<accession>A0ABV3G8E9</accession>
<sequence>MSVWHGWSIRTRLTVVSSVVMALLCTIATVFILLAVHGSATDYREEQLVSDAVRIVQQVRRKGIPTSIPEPGDVSAQLYNPVGTQVAATPDVKGMPPLGDFGTPDIDNYAIRHLCDMPSFPGDCKIVLAFPIDLANGVWWLYAATDQVPWYVSAPLLSTLVGGSLLLVLLTALGAYRTVGRTLEPVNAITDKLAKITGSDLSQRVPVPHFQDELKRLAETANQTLDRAESAVDQQRRFASDASHDLRSPLTAMRAEVEEALLHPGETDWEETGKALLESLERLQDLVTDLLQIARLDAGAPGQLEPIDLAEMVTCELDRRQRGVTVTRRLAPGVVINGDRLRLTRLLTNLLDNAERHAESNVTVVVERQGDSAVLEVVDDGGGITPDQREIVFQRFARLDAARSRDAGGTGLGLPIARQIAESHGGSLTLEDSTKGARFVLRVPVADSATGSAAG</sequence>
<dbReference type="InterPro" id="IPR005467">
    <property type="entry name" value="His_kinase_dom"/>
</dbReference>
<dbReference type="SUPFAM" id="SSF47384">
    <property type="entry name" value="Homodimeric domain of signal transducing histidine kinase"/>
    <property type="match status" value="1"/>
</dbReference>
<dbReference type="Gene3D" id="1.10.287.130">
    <property type="match status" value="1"/>
</dbReference>
<dbReference type="CDD" id="cd00075">
    <property type="entry name" value="HATPase"/>
    <property type="match status" value="1"/>
</dbReference>
<dbReference type="InterPro" id="IPR036890">
    <property type="entry name" value="HATPase_C_sf"/>
</dbReference>
<evidence type="ECO:0000256" key="8">
    <source>
        <dbReference type="ARBA" id="ARBA00022989"/>
    </source>
</evidence>
<keyword evidence="8 11" id="KW-1133">Transmembrane helix</keyword>
<keyword evidence="10 11" id="KW-0472">Membrane</keyword>
<dbReference type="InterPro" id="IPR003661">
    <property type="entry name" value="HisK_dim/P_dom"/>
</dbReference>
<keyword evidence="9" id="KW-0902">Two-component regulatory system</keyword>